<evidence type="ECO:0000313" key="8">
    <source>
        <dbReference type="EMBL" id="KAF2578331.1"/>
    </source>
</evidence>
<keyword evidence="2" id="KW-0547">Nucleotide-binding</keyword>
<evidence type="ECO:0000256" key="3">
    <source>
        <dbReference type="ARBA" id="ARBA00022759"/>
    </source>
</evidence>
<dbReference type="Gene3D" id="2.170.260.10">
    <property type="entry name" value="paz domain"/>
    <property type="match status" value="1"/>
</dbReference>
<feature type="compositionally biased region" description="Polar residues" evidence="5">
    <location>
        <begin position="497"/>
        <end position="508"/>
    </location>
</feature>
<dbReference type="Proteomes" id="UP000712281">
    <property type="component" value="Unassembled WGS sequence"/>
</dbReference>
<dbReference type="Gene3D" id="3.40.50.300">
    <property type="entry name" value="P-loop containing nucleotide triphosphate hydrolases"/>
    <property type="match status" value="2"/>
</dbReference>
<dbReference type="InterPro" id="IPR003100">
    <property type="entry name" value="PAZ_dom"/>
</dbReference>
<dbReference type="GO" id="GO:0004525">
    <property type="term" value="F:ribonuclease III activity"/>
    <property type="evidence" value="ECO:0007669"/>
    <property type="project" value="TreeGrafter"/>
</dbReference>
<dbReference type="GO" id="GO:0030422">
    <property type="term" value="P:siRNA processing"/>
    <property type="evidence" value="ECO:0007669"/>
    <property type="project" value="TreeGrafter"/>
</dbReference>
<dbReference type="GO" id="GO:0005634">
    <property type="term" value="C:nucleus"/>
    <property type="evidence" value="ECO:0007669"/>
    <property type="project" value="TreeGrafter"/>
</dbReference>
<dbReference type="EMBL" id="QGKW02001660">
    <property type="protein sequence ID" value="KAF2578331.1"/>
    <property type="molecule type" value="Genomic_DNA"/>
</dbReference>
<evidence type="ECO:0000256" key="4">
    <source>
        <dbReference type="ARBA" id="ARBA00022801"/>
    </source>
</evidence>
<name>A0A8S9J7R2_BRACR</name>
<dbReference type="GO" id="GO:0000166">
    <property type="term" value="F:nucleotide binding"/>
    <property type="evidence" value="ECO:0007669"/>
    <property type="project" value="UniProtKB-KW"/>
</dbReference>
<evidence type="ECO:0000259" key="6">
    <source>
        <dbReference type="PROSITE" id="PS50821"/>
    </source>
</evidence>
<dbReference type="PANTHER" id="PTHR14950:SF46">
    <property type="entry name" value="ENDORIBONUCLEASE DICER HOMOLOG 3"/>
    <property type="match status" value="1"/>
</dbReference>
<dbReference type="SUPFAM" id="SSF101690">
    <property type="entry name" value="PAZ domain"/>
    <property type="match status" value="1"/>
</dbReference>
<dbReference type="InterPro" id="IPR027417">
    <property type="entry name" value="P-loop_NTPase"/>
</dbReference>
<keyword evidence="3" id="KW-0255">Endonuclease</keyword>
<dbReference type="Gene3D" id="3.30.160.20">
    <property type="match status" value="1"/>
</dbReference>
<evidence type="ECO:0000259" key="7">
    <source>
        <dbReference type="PROSITE" id="PS51194"/>
    </source>
</evidence>
<evidence type="ECO:0000256" key="2">
    <source>
        <dbReference type="ARBA" id="ARBA00022741"/>
    </source>
</evidence>
<dbReference type="SMART" id="SM00949">
    <property type="entry name" value="PAZ"/>
    <property type="match status" value="1"/>
</dbReference>
<dbReference type="Pfam" id="PF02170">
    <property type="entry name" value="PAZ"/>
    <property type="match status" value="1"/>
</dbReference>
<dbReference type="AlphaFoldDB" id="A0A8S9J7R2"/>
<dbReference type="InterPro" id="IPR036085">
    <property type="entry name" value="PAZ_dom_sf"/>
</dbReference>
<keyword evidence="4" id="KW-0378">Hydrolase</keyword>
<evidence type="ECO:0000256" key="1">
    <source>
        <dbReference type="ARBA" id="ARBA00022722"/>
    </source>
</evidence>
<dbReference type="GO" id="GO:0003723">
    <property type="term" value="F:RNA binding"/>
    <property type="evidence" value="ECO:0007669"/>
    <property type="project" value="InterPro"/>
</dbReference>
<comment type="caution">
    <text evidence="8">The sequence shown here is derived from an EMBL/GenBank/DDBJ whole genome shotgun (WGS) entry which is preliminary data.</text>
</comment>
<feature type="compositionally biased region" description="Low complexity" evidence="5">
    <location>
        <begin position="545"/>
        <end position="556"/>
    </location>
</feature>
<gene>
    <name evidence="8" type="ORF">F2Q68_00004895</name>
</gene>
<dbReference type="FunFam" id="2.170.260.10:FF:000004">
    <property type="entry name" value="Dicer-like 104"/>
    <property type="match status" value="1"/>
</dbReference>
<feature type="domain" description="PAZ" evidence="6">
    <location>
        <begin position="758"/>
        <end position="882"/>
    </location>
</feature>
<feature type="non-terminal residue" evidence="8">
    <location>
        <position position="1"/>
    </location>
</feature>
<feature type="domain" description="Helicase C-terminal" evidence="7">
    <location>
        <begin position="326"/>
        <end position="478"/>
    </location>
</feature>
<dbReference type="PANTHER" id="PTHR14950">
    <property type="entry name" value="DICER-RELATED"/>
    <property type="match status" value="1"/>
</dbReference>
<accession>A0A8S9J7R2</accession>
<feature type="region of interest" description="Disordered" evidence="5">
    <location>
        <begin position="477"/>
        <end position="518"/>
    </location>
</feature>
<dbReference type="FunFam" id="3.30.160.20:FF:000038">
    <property type="entry name" value="Dicer-like 104"/>
    <property type="match status" value="1"/>
</dbReference>
<dbReference type="Pfam" id="PF00271">
    <property type="entry name" value="Helicase_C"/>
    <property type="match status" value="1"/>
</dbReference>
<keyword evidence="1" id="KW-0540">Nuclease</keyword>
<dbReference type="PROSITE" id="PS50821">
    <property type="entry name" value="PAZ"/>
    <property type="match status" value="1"/>
</dbReference>
<evidence type="ECO:0000313" key="9">
    <source>
        <dbReference type="Proteomes" id="UP000712281"/>
    </source>
</evidence>
<reference evidence="8" key="1">
    <citation type="submission" date="2019-12" db="EMBL/GenBank/DDBJ databases">
        <title>Genome sequencing and annotation of Brassica cretica.</title>
        <authorList>
            <person name="Studholme D.J."/>
            <person name="Sarris P.F."/>
        </authorList>
    </citation>
    <scope>NUCLEOTIDE SEQUENCE</scope>
    <source>
        <strain evidence="8">PFS-001/15</strain>
        <tissue evidence="8">Leaf</tissue>
    </source>
</reference>
<protein>
    <recommendedName>
        <fullName evidence="10">Helicase ATP-binding domain-containing protein</fullName>
    </recommendedName>
</protein>
<dbReference type="GO" id="GO:0005737">
    <property type="term" value="C:cytoplasm"/>
    <property type="evidence" value="ECO:0007669"/>
    <property type="project" value="TreeGrafter"/>
</dbReference>
<proteinExistence type="predicted"/>
<feature type="region of interest" description="Disordered" evidence="5">
    <location>
        <begin position="541"/>
        <end position="564"/>
    </location>
</feature>
<evidence type="ECO:0008006" key="10">
    <source>
        <dbReference type="Google" id="ProtNLM"/>
    </source>
</evidence>
<dbReference type="InterPro" id="IPR001650">
    <property type="entry name" value="Helicase_C-like"/>
</dbReference>
<organism evidence="8 9">
    <name type="scientific">Brassica cretica</name>
    <name type="common">Mustard</name>
    <dbReference type="NCBI Taxonomy" id="69181"/>
    <lineage>
        <taxon>Eukaryota</taxon>
        <taxon>Viridiplantae</taxon>
        <taxon>Streptophyta</taxon>
        <taxon>Embryophyta</taxon>
        <taxon>Tracheophyta</taxon>
        <taxon>Spermatophyta</taxon>
        <taxon>Magnoliopsida</taxon>
        <taxon>eudicotyledons</taxon>
        <taxon>Gunneridae</taxon>
        <taxon>Pentapetalae</taxon>
        <taxon>rosids</taxon>
        <taxon>malvids</taxon>
        <taxon>Brassicales</taxon>
        <taxon>Brassicaceae</taxon>
        <taxon>Brassiceae</taxon>
        <taxon>Brassica</taxon>
    </lineage>
</organism>
<dbReference type="PROSITE" id="PS51194">
    <property type="entry name" value="HELICASE_CTER"/>
    <property type="match status" value="1"/>
</dbReference>
<evidence type="ECO:0000256" key="5">
    <source>
        <dbReference type="SAM" id="MobiDB-lite"/>
    </source>
</evidence>
<sequence>MVLTPLAFSHSQRSNIAHWLVAGRKKENSLFISALETLILFEEESLYPSLSPFSMEGDEPRGGGAGSDSLSVKRKFSEIDDDSSPMNGYLTSSYSSEWMVYEVAQTRNSIAVLETGIDKFGHCCEIREHVNLKVEDYYGAKGVDKWTSHRWEEELSKNEASFFWVLVMTPQIFLDALRGGFLKVEMVRLLVIDECHRTTGNHPYAMIMKVGFLGSAFSYGFSPPLEKACYFEFPLYVTVLLMFLIELCRSSIRTGEPHGLAAEICLEKISETETYNECSMVCKEFLSDVLSTLGLFLQQEEKDSVDLQQDNPSAVISELVSPKLQELFHLLDSLRGEMQKPCLIIVERIITAEVIERYLKKQASLGYLYVLYLVGDNASTHALAQKMQDSFHVGKVNLVFITDVVEEGFHMPDCSCMVCFDLPKTVCSYSQSQELAEQSNSKSIMFLESFLIQKFCRGNPSQRDHLYDLMRRQVPKETPNRRLCPPPEANGQDVRENGTTVIPDPNTTVHDEPAPKEQSANKRLCQLQVLDKNLLQCSAKEKAASSKSKSSSSAAGSKKRKELHGTTRANALSGIWGENLDGAIFQAYKLDFWSNISGDAYSSFSLLIESTLADDVGNVEMGLYLVRKYIKASVSPSGQIRLSQEEMVKAKCFQQFFFNGMFGKLFVGSKSLGTKREFLLQTDTSSLWHPSFMFLMLPVETSDLVSSATVDWSAINSCACVVDFLKKNSLLELQVGEENHCNTSSGQEGTQKKDTETNLIHFANASSDKNSIEEIVVIAIHTGRIYSIVEAVKDSSAMSPFEDEASLEYATYAEYFNKKYGIVLAHPNQPLLKLKQSHHAHNLLVNFNDEVIEKKEPKVGIVRKTKPNIHAHLPPELLVRIDVPRSVIKSIYLLPSVMHRLESLTLASQLREEIGCSIDNFSISSTSGTVVPVIGPINMKKGGPRGTLHEFCKKHLWPMPTFDTLEDKSRTPFEFTDGNEKRTSFSSFISTITLRIPNRDAVMYSGEARPDKKSSFDSAVVELLYELERRMILTIKK</sequence>
<dbReference type="SUPFAM" id="SSF52540">
    <property type="entry name" value="P-loop containing nucleoside triphosphate hydrolases"/>
    <property type="match status" value="1"/>
</dbReference>